<dbReference type="Proteomes" id="UP000241647">
    <property type="component" value="Unassembled WGS sequence"/>
</dbReference>
<proteinExistence type="predicted"/>
<protein>
    <submittedName>
        <fullName evidence="2">Uncharacterized protein</fullName>
    </submittedName>
</protein>
<dbReference type="EMBL" id="PYHS01000014">
    <property type="protein sequence ID" value="PSR60200.1"/>
    <property type="molecule type" value="Genomic_DNA"/>
</dbReference>
<evidence type="ECO:0000313" key="2">
    <source>
        <dbReference type="EMBL" id="PSR60200.1"/>
    </source>
</evidence>
<accession>A0A2T2YXH8</accession>
<gene>
    <name evidence="2" type="ORF">C8259_24245</name>
</gene>
<evidence type="ECO:0000313" key="3">
    <source>
        <dbReference type="Proteomes" id="UP000241647"/>
    </source>
</evidence>
<name>A0A2T2YXH8_9NOCA</name>
<reference evidence="2 3" key="1">
    <citation type="submission" date="2018-02" db="EMBL/GenBank/DDBJ databases">
        <title>8 Nocardia nova and 1 Nocardia cyriacigeorgica strain used for evolution to TMP-SMX.</title>
        <authorList>
            <person name="Mehta H."/>
            <person name="Weng J."/>
            <person name="Shamoo Y."/>
        </authorList>
    </citation>
    <scope>NUCLEOTIDE SEQUENCE [LARGE SCALE GENOMIC DNA]</scope>
    <source>
        <strain evidence="2 3">ATCC 33727</strain>
    </source>
</reference>
<comment type="caution">
    <text evidence="2">The sequence shown here is derived from an EMBL/GenBank/DDBJ whole genome shotgun (WGS) entry which is preliminary data.</text>
</comment>
<sequence length="142" mass="14486">MGAAAEPLPVVVELVPDVADGEIDLGLGCHPDSVESDVRVDLHLGAEEDAGITAVTDAVEGTGMRIRQTVVRIRQTAEPAGAEPVHPGQMESVGAGQAQSVPGQRRGGVGIGAGRVDIGLPLIHLVLGTGQPEGPRRVGLTR</sequence>
<organism evidence="2 3">
    <name type="scientific">Nocardia nova</name>
    <dbReference type="NCBI Taxonomy" id="37330"/>
    <lineage>
        <taxon>Bacteria</taxon>
        <taxon>Bacillati</taxon>
        <taxon>Actinomycetota</taxon>
        <taxon>Actinomycetes</taxon>
        <taxon>Mycobacteriales</taxon>
        <taxon>Nocardiaceae</taxon>
        <taxon>Nocardia</taxon>
    </lineage>
</organism>
<dbReference type="AlphaFoldDB" id="A0A2T2YXH8"/>
<feature type="region of interest" description="Disordered" evidence="1">
    <location>
        <begin position="78"/>
        <end position="107"/>
    </location>
</feature>
<evidence type="ECO:0000256" key="1">
    <source>
        <dbReference type="SAM" id="MobiDB-lite"/>
    </source>
</evidence>